<organism evidence="3 4">
    <name type="scientific">Blautia hominis</name>
    <dbReference type="NCBI Taxonomy" id="2025493"/>
    <lineage>
        <taxon>Bacteria</taxon>
        <taxon>Bacillati</taxon>
        <taxon>Bacillota</taxon>
        <taxon>Clostridia</taxon>
        <taxon>Lachnospirales</taxon>
        <taxon>Lachnospiraceae</taxon>
        <taxon>Blautia</taxon>
    </lineage>
</organism>
<accession>A0ABQ0BIK6</accession>
<evidence type="ECO:0000313" key="3">
    <source>
        <dbReference type="EMBL" id="GAA6411280.1"/>
    </source>
</evidence>
<evidence type="ECO:0000313" key="4">
    <source>
        <dbReference type="Proteomes" id="UP001600943"/>
    </source>
</evidence>
<dbReference type="Gene3D" id="3.20.20.140">
    <property type="entry name" value="Metal-dependent hydrolases"/>
    <property type="match status" value="1"/>
</dbReference>
<keyword evidence="1" id="KW-0456">Lyase</keyword>
<dbReference type="Proteomes" id="UP001600943">
    <property type="component" value="Unassembled WGS sequence"/>
</dbReference>
<dbReference type="EMBL" id="BAABYW010000002">
    <property type="protein sequence ID" value="GAA6411280.1"/>
    <property type="molecule type" value="Genomic_DNA"/>
</dbReference>
<evidence type="ECO:0000259" key="2">
    <source>
        <dbReference type="Pfam" id="PF04909"/>
    </source>
</evidence>
<dbReference type="InterPro" id="IPR032465">
    <property type="entry name" value="ACMSD"/>
</dbReference>
<proteinExistence type="predicted"/>
<dbReference type="InterPro" id="IPR032466">
    <property type="entry name" value="Metal_Hydrolase"/>
</dbReference>
<protein>
    <submittedName>
        <fullName evidence="3">Amidohydrolase family protein</fullName>
    </submittedName>
</protein>
<reference evidence="3 4" key="1">
    <citation type="submission" date="2024-04" db="EMBL/GenBank/DDBJ databases">
        <title>Defined microbial consortia suppress multidrug-resistant proinflammatory Enterobacteriaceae via ecological control.</title>
        <authorList>
            <person name="Furuichi M."/>
            <person name="Kawaguchi T."/>
            <person name="Pust M."/>
            <person name="Yasuma K."/>
            <person name="Plichta D."/>
            <person name="Hasegawa N."/>
            <person name="Ohya T."/>
            <person name="Bhattarai S."/>
            <person name="Sasajima S."/>
            <person name="Aoto Y."/>
            <person name="Tuganbaev T."/>
            <person name="Yaginuma M."/>
            <person name="Ueda M."/>
            <person name="Okahashi N."/>
            <person name="Amafuji K."/>
            <person name="Kiridooshi Y."/>
            <person name="Sugita K."/>
            <person name="Strazar M."/>
            <person name="Skelly A."/>
            <person name="Suda W."/>
            <person name="Hattori M."/>
            <person name="Nakamoto N."/>
            <person name="Caballero S."/>
            <person name="Norman J."/>
            <person name="Olle B."/>
            <person name="Tanoue T."/>
            <person name="Arita M."/>
            <person name="Bucci V."/>
            <person name="Atarashi K."/>
            <person name="Xavier R."/>
            <person name="Honda K."/>
        </authorList>
    </citation>
    <scope>NUCLEOTIDE SEQUENCE [LARGE SCALE GENOMIC DNA]</scope>
    <source>
        <strain evidence="4">k04-0078-D8-1</strain>
    </source>
</reference>
<dbReference type="PANTHER" id="PTHR21240:SF28">
    <property type="entry name" value="ISO-OROTATE DECARBOXYLASE (EUROFUNG)"/>
    <property type="match status" value="1"/>
</dbReference>
<dbReference type="PANTHER" id="PTHR21240">
    <property type="entry name" value="2-AMINO-3-CARBOXYLMUCONATE-6-SEMIALDEHYDE DECARBOXYLASE"/>
    <property type="match status" value="1"/>
</dbReference>
<evidence type="ECO:0000256" key="1">
    <source>
        <dbReference type="ARBA" id="ARBA00023239"/>
    </source>
</evidence>
<name>A0ABQ0BIK6_9FIRM</name>
<keyword evidence="4" id="KW-1185">Reference proteome</keyword>
<dbReference type="RefSeq" id="WP_390409962.1">
    <property type="nucleotide sequence ID" value="NZ_BAABYW010000002.1"/>
</dbReference>
<dbReference type="SUPFAM" id="SSF51556">
    <property type="entry name" value="Metallo-dependent hydrolases"/>
    <property type="match status" value="1"/>
</dbReference>
<feature type="domain" description="Amidohydrolase-related" evidence="2">
    <location>
        <begin position="6"/>
        <end position="329"/>
    </location>
</feature>
<comment type="caution">
    <text evidence="3">The sequence shown here is derived from an EMBL/GenBank/DDBJ whole genome shotgun (WGS) entry which is preliminary data.</text>
</comment>
<dbReference type="Pfam" id="PF04909">
    <property type="entry name" value="Amidohydro_2"/>
    <property type="match status" value="1"/>
</dbReference>
<gene>
    <name evidence="3" type="ORF">K040078D81_53970</name>
</gene>
<dbReference type="InterPro" id="IPR006680">
    <property type="entry name" value="Amidohydro-rel"/>
</dbReference>
<sequence length="340" mass="38061">MTNGFIDVHHHIIPEEYKAALAEAGIEKSGGLSIGSWSPQKSLELMDAFGIEKAYCSLSEPALYPIVEKDRALGRQKARMLNGYMAKLCADYPGKFGAFAVLPLPDIEGAIEEAIYALDVLRLDGVGLLSNYRDEFLGNRMFDPLFDELDKRQAVLYIHPSIPLDAEVFKRPEYVPYDYFQEFCFNTTRAASNLVFSGTLERCPNIKPILSHMGGTLPYLAWRLNECFPGNQRPGKAKQTLPAYVYDGWCSLSKPVYDYFGRFYFDCALSCHDAAFSAVEKLAPNHTLFGSDSFYASLNSGKKFVQEVEAHYTGDALDNMKRENAIRLFSSKGSAHSKEV</sequence>